<accession>A0A172ZD44</accession>
<dbReference type="Proteomes" id="UP000078148">
    <property type="component" value="Chromosome"/>
</dbReference>
<evidence type="ECO:0000259" key="8">
    <source>
        <dbReference type="Pfam" id="PF02706"/>
    </source>
</evidence>
<dbReference type="AlphaFoldDB" id="A0A172ZD44"/>
<comment type="similarity">
    <text evidence="2">Belongs to the CpsC/CapA family.</text>
</comment>
<feature type="transmembrane region" description="Helical" evidence="7">
    <location>
        <begin position="176"/>
        <end position="197"/>
    </location>
</feature>
<organism evidence="9 10">
    <name type="scientific">Paenibacillus bovis</name>
    <dbReference type="NCBI Taxonomy" id="1616788"/>
    <lineage>
        <taxon>Bacteria</taxon>
        <taxon>Bacillati</taxon>
        <taxon>Bacillota</taxon>
        <taxon>Bacilli</taxon>
        <taxon>Bacillales</taxon>
        <taxon>Paenibacillaceae</taxon>
        <taxon>Paenibacillus</taxon>
    </lineage>
</organism>
<dbReference type="InterPro" id="IPR003856">
    <property type="entry name" value="LPS_length_determ_N"/>
</dbReference>
<dbReference type="GO" id="GO:0004713">
    <property type="term" value="F:protein tyrosine kinase activity"/>
    <property type="evidence" value="ECO:0007669"/>
    <property type="project" value="TreeGrafter"/>
</dbReference>
<evidence type="ECO:0000256" key="4">
    <source>
        <dbReference type="ARBA" id="ARBA00022692"/>
    </source>
</evidence>
<keyword evidence="3" id="KW-1003">Cell membrane</keyword>
<dbReference type="OrthoDB" id="2360475at2"/>
<dbReference type="EMBL" id="CP013023">
    <property type="protein sequence ID" value="ANF95449.1"/>
    <property type="molecule type" value="Genomic_DNA"/>
</dbReference>
<evidence type="ECO:0000313" key="9">
    <source>
        <dbReference type="EMBL" id="ANF95449.1"/>
    </source>
</evidence>
<evidence type="ECO:0000256" key="3">
    <source>
        <dbReference type="ARBA" id="ARBA00022475"/>
    </source>
</evidence>
<evidence type="ECO:0000256" key="5">
    <source>
        <dbReference type="ARBA" id="ARBA00022989"/>
    </source>
</evidence>
<dbReference type="GO" id="GO:0005886">
    <property type="term" value="C:plasma membrane"/>
    <property type="evidence" value="ECO:0007669"/>
    <property type="project" value="UniProtKB-SubCell"/>
</dbReference>
<reference evidence="10" key="1">
    <citation type="submission" date="2015-10" db="EMBL/GenBank/DDBJ databases">
        <title>Genome of Paenibacillus bovis sp. nov.</title>
        <authorList>
            <person name="Wu Z."/>
            <person name="Gao C."/>
            <person name="Liu Z."/>
            <person name="Zheng H."/>
        </authorList>
    </citation>
    <scope>NUCLEOTIDE SEQUENCE [LARGE SCALE GENOMIC DNA]</scope>
    <source>
        <strain evidence="10">BD3526</strain>
    </source>
</reference>
<dbReference type="KEGG" id="pbv:AR543_05100"/>
<dbReference type="Pfam" id="PF02706">
    <property type="entry name" value="Wzz"/>
    <property type="match status" value="1"/>
</dbReference>
<proteinExistence type="inferred from homology"/>
<gene>
    <name evidence="9" type="ORF">AR543_05100</name>
</gene>
<protein>
    <submittedName>
        <fullName evidence="9">Lipopolysaccharide biosynthesis protein</fullName>
    </submittedName>
</protein>
<dbReference type="PANTHER" id="PTHR32309:SF13">
    <property type="entry name" value="FERRIC ENTEROBACTIN TRANSPORT PROTEIN FEPE"/>
    <property type="match status" value="1"/>
</dbReference>
<dbReference type="PANTHER" id="PTHR32309">
    <property type="entry name" value="TYROSINE-PROTEIN KINASE"/>
    <property type="match status" value="1"/>
</dbReference>
<evidence type="ECO:0000256" key="7">
    <source>
        <dbReference type="SAM" id="Phobius"/>
    </source>
</evidence>
<evidence type="ECO:0000256" key="1">
    <source>
        <dbReference type="ARBA" id="ARBA00004651"/>
    </source>
</evidence>
<keyword evidence="10" id="KW-1185">Reference proteome</keyword>
<dbReference type="InterPro" id="IPR050445">
    <property type="entry name" value="Bact_polysacc_biosynth/exp"/>
</dbReference>
<evidence type="ECO:0000313" key="10">
    <source>
        <dbReference type="Proteomes" id="UP000078148"/>
    </source>
</evidence>
<keyword evidence="4 7" id="KW-0812">Transmembrane</keyword>
<comment type="subcellular location">
    <subcellularLocation>
        <location evidence="1">Cell membrane</location>
        <topology evidence="1">Multi-pass membrane protein</topology>
    </subcellularLocation>
</comment>
<dbReference type="RefSeq" id="WP_060532395.1">
    <property type="nucleotide sequence ID" value="NZ_CP013023.1"/>
</dbReference>
<evidence type="ECO:0000256" key="2">
    <source>
        <dbReference type="ARBA" id="ARBA00006683"/>
    </source>
</evidence>
<name>A0A172ZD44_9BACL</name>
<sequence>MEIKQYFNIIKKRLWLVLLIVVVITAGTGIYGFMTNTPMYTATAKLVVNSTPSNTNGEPANQLDLGTINSNIQLIKTYEQIIKTPAIMNKVAQENPKLGLTANQLINSINVNSVDETQVMSLTVTDTSYQRAAETVNAVATVFKREIPQIMKLDNITVLDQADPSSSAPPITKSPLLFVLIALVLSVVIGIAVAFLLEYMDDSIKTEEDIRDVLGLPVLGVIAKIKEEDMEAKNTMPAKPLVGGGERANHT</sequence>
<keyword evidence="5 7" id="KW-1133">Transmembrane helix</keyword>
<feature type="domain" description="Polysaccharide chain length determinant N-terminal" evidence="8">
    <location>
        <begin position="2"/>
        <end position="94"/>
    </location>
</feature>
<evidence type="ECO:0000256" key="6">
    <source>
        <dbReference type="ARBA" id="ARBA00023136"/>
    </source>
</evidence>
<feature type="transmembrane region" description="Helical" evidence="7">
    <location>
        <begin position="14"/>
        <end position="34"/>
    </location>
</feature>
<keyword evidence="6 7" id="KW-0472">Membrane</keyword>
<reference evidence="9 10" key="2">
    <citation type="journal article" date="2016" name="Int. J. Syst. Evol. Microbiol.">
        <title>Paenibacillus bovis sp. nov., isolated from raw yak (Bos grunniens) milk.</title>
        <authorList>
            <person name="Gao C."/>
            <person name="Han J."/>
            <person name="Liu Z."/>
            <person name="Xu X."/>
            <person name="Hang F."/>
            <person name="Wu Z."/>
        </authorList>
    </citation>
    <scope>NUCLEOTIDE SEQUENCE [LARGE SCALE GENOMIC DNA]</scope>
    <source>
        <strain evidence="9 10">BD3526</strain>
    </source>
</reference>
<dbReference type="STRING" id="1616788.AR543_05100"/>